<evidence type="ECO:0000256" key="1">
    <source>
        <dbReference type="SAM" id="MobiDB-lite"/>
    </source>
</evidence>
<keyword evidence="2" id="KW-1133">Transmembrane helix</keyword>
<sequence>MSLTSLISEYGYWAILVGTFLEGETILVLGGLAAHSGYLDLTTVIAVAFIGSLSGDQLYFYIGRAKGMDFIEKRPRWHKPTKKVFDLLHRHQVPLILGFRFLYGLRSVTPFAIGASGISPVRFLILNMIGALIWAITVGTLGYLFGQVVESVMGEIKKYEMWLLGGIAVLAILAWLVHYVWTGKQAKKEKPADETDTIEAHKPVQQNSNQS</sequence>
<accession>A0A066ZX49</accession>
<protein>
    <submittedName>
        <fullName evidence="4">Membrane protein</fullName>
    </submittedName>
</protein>
<feature type="compositionally biased region" description="Basic and acidic residues" evidence="1">
    <location>
        <begin position="188"/>
        <end position="202"/>
    </location>
</feature>
<keyword evidence="5" id="KW-1185">Reference proteome</keyword>
<dbReference type="PANTHER" id="PTHR42709">
    <property type="entry name" value="ALKALINE PHOSPHATASE LIKE PROTEIN"/>
    <property type="match status" value="1"/>
</dbReference>
<feature type="transmembrane region" description="Helical" evidence="2">
    <location>
        <begin position="161"/>
        <end position="181"/>
    </location>
</feature>
<dbReference type="Pfam" id="PF09335">
    <property type="entry name" value="VTT_dom"/>
    <property type="match status" value="1"/>
</dbReference>
<feature type="domain" description="VTT" evidence="3">
    <location>
        <begin position="23"/>
        <end position="143"/>
    </location>
</feature>
<reference evidence="4 5" key="1">
    <citation type="submission" date="2014-04" db="EMBL/GenBank/DDBJ databases">
        <title>Draft genome sequence of Hydrogenovibrio marinus MH-110, a model organism for aerobic H2 metabolism.</title>
        <authorList>
            <person name="Cha H.J."/>
            <person name="Jo B.H."/>
            <person name="Hwang B.H."/>
        </authorList>
    </citation>
    <scope>NUCLEOTIDE SEQUENCE [LARGE SCALE GENOMIC DNA]</scope>
    <source>
        <strain evidence="4 5">MH-110</strain>
    </source>
</reference>
<dbReference type="GO" id="GO:0005886">
    <property type="term" value="C:plasma membrane"/>
    <property type="evidence" value="ECO:0007669"/>
    <property type="project" value="TreeGrafter"/>
</dbReference>
<feature type="region of interest" description="Disordered" evidence="1">
    <location>
        <begin position="188"/>
        <end position="211"/>
    </location>
</feature>
<evidence type="ECO:0000313" key="4">
    <source>
        <dbReference type="EMBL" id="KDN94936.1"/>
    </source>
</evidence>
<organism evidence="4 5">
    <name type="scientific">Hydrogenovibrio marinus</name>
    <dbReference type="NCBI Taxonomy" id="28885"/>
    <lineage>
        <taxon>Bacteria</taxon>
        <taxon>Pseudomonadati</taxon>
        <taxon>Pseudomonadota</taxon>
        <taxon>Gammaproteobacteria</taxon>
        <taxon>Thiotrichales</taxon>
        <taxon>Piscirickettsiaceae</taxon>
        <taxon>Hydrogenovibrio</taxon>
    </lineage>
</organism>
<evidence type="ECO:0000256" key="2">
    <source>
        <dbReference type="SAM" id="Phobius"/>
    </source>
</evidence>
<dbReference type="InterPro" id="IPR051311">
    <property type="entry name" value="DedA_domain"/>
</dbReference>
<evidence type="ECO:0000313" key="5">
    <source>
        <dbReference type="Proteomes" id="UP000027341"/>
    </source>
</evidence>
<feature type="transmembrane region" description="Helical" evidence="2">
    <location>
        <begin position="123"/>
        <end position="149"/>
    </location>
</feature>
<proteinExistence type="predicted"/>
<dbReference type="InterPro" id="IPR032816">
    <property type="entry name" value="VTT_dom"/>
</dbReference>
<name>A0A066ZX49_HYDMR</name>
<dbReference type="AlphaFoldDB" id="A0A066ZX49"/>
<gene>
    <name evidence="4" type="ORF">EI16_01085</name>
</gene>
<dbReference type="Proteomes" id="UP000027341">
    <property type="component" value="Unassembled WGS sequence"/>
</dbReference>
<dbReference type="EMBL" id="JMIU01000001">
    <property type="protein sequence ID" value="KDN94936.1"/>
    <property type="molecule type" value="Genomic_DNA"/>
</dbReference>
<feature type="transmembrane region" description="Helical" evidence="2">
    <location>
        <begin position="12"/>
        <end position="35"/>
    </location>
</feature>
<feature type="transmembrane region" description="Helical" evidence="2">
    <location>
        <begin position="41"/>
        <end position="63"/>
    </location>
</feature>
<keyword evidence="2" id="KW-0472">Membrane</keyword>
<comment type="caution">
    <text evidence="4">The sequence shown here is derived from an EMBL/GenBank/DDBJ whole genome shotgun (WGS) entry which is preliminary data.</text>
</comment>
<evidence type="ECO:0000259" key="3">
    <source>
        <dbReference type="Pfam" id="PF09335"/>
    </source>
</evidence>
<dbReference type="PANTHER" id="PTHR42709:SF2">
    <property type="entry name" value="INNER MEMBRANE PROTEIN YOHD"/>
    <property type="match status" value="1"/>
</dbReference>
<dbReference type="STRING" id="28885.EI16_01085"/>
<dbReference type="RefSeq" id="WP_051622937.1">
    <property type="nucleotide sequence ID" value="NZ_AP020335.1"/>
</dbReference>
<keyword evidence="2" id="KW-0812">Transmembrane</keyword>